<dbReference type="Pfam" id="PF00255">
    <property type="entry name" value="GSHPx"/>
    <property type="match status" value="1"/>
</dbReference>
<dbReference type="PROSITE" id="PS00460">
    <property type="entry name" value="GLUTATHIONE_PEROXID_1"/>
    <property type="match status" value="1"/>
</dbReference>
<dbReference type="AlphaFoldDB" id="A0A0W1A719"/>
<dbReference type="GO" id="GO:0004601">
    <property type="term" value="F:peroxidase activity"/>
    <property type="evidence" value="ECO:0007669"/>
    <property type="project" value="UniProtKB-KW"/>
</dbReference>
<evidence type="ECO:0000313" key="8">
    <source>
        <dbReference type="Proteomes" id="UP000054729"/>
    </source>
</evidence>
<evidence type="ECO:0000256" key="1">
    <source>
        <dbReference type="ARBA" id="ARBA00006926"/>
    </source>
</evidence>
<dbReference type="STRING" id="66969.Lwal_1957"/>
<sequence length="188" mass="21101">MRLLMFLTGCILMTNSMAAEEQTSSNTEKGAYQFSFHTLVGHKPLPLSTYKGKVLMVVNTASKCGFTPQYKGLEELYVKYKDKGLVILGVPANDFGSQEPGTESEIAQFCQLNYGVSFPMTSKEVVSGKNAHPFFLWAREQLGFGSAPKWNFHKYLINRNGDVVNYFYSTTAPDSKRLVKQIEDLLDE</sequence>
<dbReference type="InterPro" id="IPR000889">
    <property type="entry name" value="Glutathione_peroxidase"/>
</dbReference>
<gene>
    <name evidence="7" type="primary">btuE</name>
    <name evidence="7" type="ORF">Lwal_1957</name>
</gene>
<dbReference type="GO" id="GO:0034599">
    <property type="term" value="P:cellular response to oxidative stress"/>
    <property type="evidence" value="ECO:0007669"/>
    <property type="project" value="TreeGrafter"/>
</dbReference>
<keyword evidence="2 5" id="KW-0575">Peroxidase</keyword>
<evidence type="ECO:0000256" key="3">
    <source>
        <dbReference type="ARBA" id="ARBA00023002"/>
    </source>
</evidence>
<dbReference type="PANTHER" id="PTHR11592:SF78">
    <property type="entry name" value="GLUTATHIONE PEROXIDASE"/>
    <property type="match status" value="1"/>
</dbReference>
<proteinExistence type="inferred from homology"/>
<feature type="chain" id="PRO_5006919468" description="Glutathione peroxidase" evidence="6">
    <location>
        <begin position="19"/>
        <end position="188"/>
    </location>
</feature>
<protein>
    <recommendedName>
        <fullName evidence="5">Glutathione peroxidase</fullName>
    </recommendedName>
</protein>
<evidence type="ECO:0000256" key="6">
    <source>
        <dbReference type="SAM" id="SignalP"/>
    </source>
</evidence>
<dbReference type="PROSITE" id="PS51355">
    <property type="entry name" value="GLUTATHIONE_PEROXID_3"/>
    <property type="match status" value="1"/>
</dbReference>
<dbReference type="InterPro" id="IPR036249">
    <property type="entry name" value="Thioredoxin-like_sf"/>
</dbReference>
<name>A0A0W1A719_9GAMM</name>
<dbReference type="PIRSF" id="PIRSF000303">
    <property type="entry name" value="Glutathion_perox"/>
    <property type="match status" value="1"/>
</dbReference>
<organism evidence="7 8">
    <name type="scientific">Legionella waltersii</name>
    <dbReference type="NCBI Taxonomy" id="66969"/>
    <lineage>
        <taxon>Bacteria</taxon>
        <taxon>Pseudomonadati</taxon>
        <taxon>Pseudomonadota</taxon>
        <taxon>Gammaproteobacteria</taxon>
        <taxon>Legionellales</taxon>
        <taxon>Legionellaceae</taxon>
        <taxon>Legionella</taxon>
    </lineage>
</organism>
<dbReference type="SUPFAM" id="SSF52833">
    <property type="entry name" value="Thioredoxin-like"/>
    <property type="match status" value="1"/>
</dbReference>
<keyword evidence="8" id="KW-1185">Reference proteome</keyword>
<reference evidence="7 8" key="1">
    <citation type="submission" date="2015-11" db="EMBL/GenBank/DDBJ databases">
        <title>Genomic analysis of 38 Legionella species identifies large and diverse effector repertoires.</title>
        <authorList>
            <person name="Burstein D."/>
            <person name="Amaro F."/>
            <person name="Zusman T."/>
            <person name="Lifshitz Z."/>
            <person name="Cohen O."/>
            <person name="Gilbert J.A."/>
            <person name="Pupko T."/>
            <person name="Shuman H.A."/>
            <person name="Segal G."/>
        </authorList>
    </citation>
    <scope>NUCLEOTIDE SEQUENCE [LARGE SCALE GENOMIC DNA]</scope>
    <source>
        <strain evidence="7 8">ATCC 51914</strain>
    </source>
</reference>
<dbReference type="PRINTS" id="PR01011">
    <property type="entry name" value="GLUTPROXDASE"/>
</dbReference>
<evidence type="ECO:0000256" key="5">
    <source>
        <dbReference type="RuleBase" id="RU000499"/>
    </source>
</evidence>
<dbReference type="PATRIC" id="fig|66969.6.peg.2138"/>
<keyword evidence="3 5" id="KW-0560">Oxidoreductase</keyword>
<keyword evidence="6" id="KW-0732">Signal</keyword>
<feature type="active site" evidence="4">
    <location>
        <position position="64"/>
    </location>
</feature>
<comment type="similarity">
    <text evidence="1 5">Belongs to the glutathione peroxidase family.</text>
</comment>
<evidence type="ECO:0000256" key="2">
    <source>
        <dbReference type="ARBA" id="ARBA00022559"/>
    </source>
</evidence>
<dbReference type="PANTHER" id="PTHR11592">
    <property type="entry name" value="GLUTATHIONE PEROXIDASE"/>
    <property type="match status" value="1"/>
</dbReference>
<dbReference type="InterPro" id="IPR029759">
    <property type="entry name" value="GPX_AS"/>
</dbReference>
<feature type="signal peptide" evidence="6">
    <location>
        <begin position="1"/>
        <end position="18"/>
    </location>
</feature>
<evidence type="ECO:0000256" key="4">
    <source>
        <dbReference type="PIRSR" id="PIRSR000303-1"/>
    </source>
</evidence>
<evidence type="ECO:0000313" key="7">
    <source>
        <dbReference type="EMBL" id="KTD77180.1"/>
    </source>
</evidence>
<dbReference type="CDD" id="cd00340">
    <property type="entry name" value="GSH_Peroxidase"/>
    <property type="match status" value="1"/>
</dbReference>
<dbReference type="Proteomes" id="UP000054729">
    <property type="component" value="Unassembled WGS sequence"/>
</dbReference>
<dbReference type="EMBL" id="LNZB01000048">
    <property type="protein sequence ID" value="KTD77180.1"/>
    <property type="molecule type" value="Genomic_DNA"/>
</dbReference>
<accession>A0A0W1A719</accession>
<dbReference type="Gene3D" id="3.40.30.10">
    <property type="entry name" value="Glutaredoxin"/>
    <property type="match status" value="1"/>
</dbReference>
<comment type="caution">
    <text evidence="7">The sequence shown here is derived from an EMBL/GenBank/DDBJ whole genome shotgun (WGS) entry which is preliminary data.</text>
</comment>